<dbReference type="PANTHER" id="PTHR14209">
    <property type="entry name" value="ISOAMYL ACETATE-HYDROLYZING ESTERASE 1"/>
    <property type="match status" value="1"/>
</dbReference>
<dbReference type="GO" id="GO:0016788">
    <property type="term" value="F:hydrolase activity, acting on ester bonds"/>
    <property type="evidence" value="ECO:0007669"/>
    <property type="project" value="InterPro"/>
</dbReference>
<protein>
    <submittedName>
        <fullName evidence="2">GDSL esterase lipase At5g62930</fullName>
    </submittedName>
</protein>
<dbReference type="Gramene" id="OE9A039815T1">
    <property type="protein sequence ID" value="OE9A039815C1"/>
    <property type="gene ID" value="OE9A039815"/>
</dbReference>
<dbReference type="Pfam" id="PF00657">
    <property type="entry name" value="Lipase_GDSL"/>
    <property type="match status" value="1"/>
</dbReference>
<comment type="caution">
    <text evidence="2">The sequence shown here is derived from an EMBL/GenBank/DDBJ whole genome shotgun (WGS) entry which is preliminary data.</text>
</comment>
<gene>
    <name evidence="2" type="ORF">OLEA9_A039815</name>
</gene>
<evidence type="ECO:0000313" key="2">
    <source>
        <dbReference type="EMBL" id="CAA2965238.1"/>
    </source>
</evidence>
<dbReference type="InterPro" id="IPR045136">
    <property type="entry name" value="Iah1-like"/>
</dbReference>
<comment type="similarity">
    <text evidence="1">Belongs to the 'GDSL' lipolytic enzyme family.</text>
</comment>
<dbReference type="InterPro" id="IPR036514">
    <property type="entry name" value="SGNH_hydro_sf"/>
</dbReference>
<dbReference type="SUPFAM" id="SSF52266">
    <property type="entry name" value="SGNH hydrolase"/>
    <property type="match status" value="1"/>
</dbReference>
<name>A0A8S0QEN1_OLEEU</name>
<dbReference type="Proteomes" id="UP000594638">
    <property type="component" value="Unassembled WGS sequence"/>
</dbReference>
<reference evidence="2 3" key="1">
    <citation type="submission" date="2019-12" db="EMBL/GenBank/DDBJ databases">
        <authorList>
            <person name="Alioto T."/>
            <person name="Alioto T."/>
            <person name="Gomez Garrido J."/>
        </authorList>
    </citation>
    <scope>NUCLEOTIDE SEQUENCE [LARGE SCALE GENOMIC DNA]</scope>
</reference>
<evidence type="ECO:0000313" key="3">
    <source>
        <dbReference type="Proteomes" id="UP000594638"/>
    </source>
</evidence>
<dbReference type="PANTHER" id="PTHR14209:SF36">
    <property type="entry name" value="GDSL-LIKE LIPASE_ACYLHYDROLASE FAMILY PROTEIN, EXPRESSED"/>
    <property type="match status" value="1"/>
</dbReference>
<dbReference type="Gene3D" id="3.40.50.1110">
    <property type="entry name" value="SGNH hydrolase"/>
    <property type="match status" value="1"/>
</dbReference>
<organism evidence="2 3">
    <name type="scientific">Olea europaea subsp. europaea</name>
    <dbReference type="NCBI Taxonomy" id="158383"/>
    <lineage>
        <taxon>Eukaryota</taxon>
        <taxon>Viridiplantae</taxon>
        <taxon>Streptophyta</taxon>
        <taxon>Embryophyta</taxon>
        <taxon>Tracheophyta</taxon>
        <taxon>Spermatophyta</taxon>
        <taxon>Magnoliopsida</taxon>
        <taxon>eudicotyledons</taxon>
        <taxon>Gunneridae</taxon>
        <taxon>Pentapetalae</taxon>
        <taxon>asterids</taxon>
        <taxon>lamiids</taxon>
        <taxon>Lamiales</taxon>
        <taxon>Oleaceae</taxon>
        <taxon>Oleeae</taxon>
        <taxon>Olea</taxon>
    </lineage>
</organism>
<dbReference type="EMBL" id="CACTIH010001839">
    <property type="protein sequence ID" value="CAA2965238.1"/>
    <property type="molecule type" value="Genomic_DNA"/>
</dbReference>
<evidence type="ECO:0000256" key="1">
    <source>
        <dbReference type="ARBA" id="ARBA00008668"/>
    </source>
</evidence>
<sequence>MPKSKEFVWWLKIVVGAKDSDGGSGDDGNEVMAVGRCWRFDLLVDLVVLFWFVGDISFSNQIKHTAFTLSFTFSPPSFACSGDFDLLPTLKREEKRRAQNDSSLVMNGSRHWEATLRYPMPASASRHILHRLHTPAPAKERRSLYGDKATKLPERTNEMTAVYAKHCVELAKELGLPSINLWSKMQETEGWQKKFLSDGLHLTAEGNAVVHEEVVKVFNEAGLSAPKMPYDFPHHSVIDGKNPEEAFRNLCTGI</sequence>
<dbReference type="AlphaFoldDB" id="A0A8S0QEN1"/>
<dbReference type="InterPro" id="IPR001087">
    <property type="entry name" value="GDSL"/>
</dbReference>
<keyword evidence="3" id="KW-1185">Reference proteome</keyword>
<accession>A0A8S0QEN1</accession>
<dbReference type="OrthoDB" id="671439at2759"/>
<proteinExistence type="inferred from homology"/>